<accession>A0A6F8XDZ7</accession>
<protein>
    <submittedName>
        <fullName evidence="1">Uncharacterized protein</fullName>
    </submittedName>
</protein>
<dbReference type="Proteomes" id="UP000501053">
    <property type="component" value="Chromosome"/>
</dbReference>
<gene>
    <name evidence="1" type="ORF">HMEPL2_28170</name>
</gene>
<name>A0A6F8XDZ7_9GAMM</name>
<evidence type="ECO:0000313" key="2">
    <source>
        <dbReference type="Proteomes" id="UP000501053"/>
    </source>
</evidence>
<dbReference type="AlphaFoldDB" id="A0A6F8XDZ7"/>
<organism evidence="1 2">
    <name type="scientific">Vreelandella aquamarina</name>
    <dbReference type="NCBI Taxonomy" id="77097"/>
    <lineage>
        <taxon>Bacteria</taxon>
        <taxon>Pseudomonadati</taxon>
        <taxon>Pseudomonadota</taxon>
        <taxon>Gammaproteobacteria</taxon>
        <taxon>Oceanospirillales</taxon>
        <taxon>Halomonadaceae</taxon>
        <taxon>Vreelandella</taxon>
    </lineage>
</organism>
<proteinExistence type="predicted"/>
<sequence length="78" mass="8725">MFARQVVINCIKIEGFEIFVSTFSALDPWFLTDDRHPLVRTSDSIAGTTAGTLPANRINILPASKEFSVYFNFLARGE</sequence>
<keyword evidence="2" id="KW-1185">Reference proteome</keyword>
<reference evidence="1 2" key="1">
    <citation type="submission" date="2020-03" db="EMBL/GenBank/DDBJ databases">
        <title>Complete Genome Sequence of Halomonas meridiana strain Eplume2, isolated from hydrothermal-plume in the north east Pacific Ocean.</title>
        <authorList>
            <person name="Kurihara Y."/>
            <person name="Kawai S."/>
            <person name="Sakai A."/>
            <person name="Galipon J."/>
            <person name="Arakawa K."/>
        </authorList>
    </citation>
    <scope>NUCLEOTIDE SEQUENCE [LARGE SCALE GENOMIC DNA]</scope>
    <source>
        <strain evidence="1 2">Eplume2</strain>
    </source>
</reference>
<dbReference type="EMBL" id="AP022869">
    <property type="protein sequence ID" value="BCB72466.1"/>
    <property type="molecule type" value="Genomic_DNA"/>
</dbReference>
<evidence type="ECO:0000313" key="1">
    <source>
        <dbReference type="EMBL" id="BCB72466.1"/>
    </source>
</evidence>